<evidence type="ECO:0000313" key="1">
    <source>
        <dbReference type="EMBL" id="RNM05276.1"/>
    </source>
</evidence>
<dbReference type="Proteomes" id="UP000271222">
    <property type="component" value="Unassembled WGS sequence"/>
</dbReference>
<organism evidence="1 2">
    <name type="scientific">Ralstonia pseudosolanacearum</name>
    <dbReference type="NCBI Taxonomy" id="1310165"/>
    <lineage>
        <taxon>Bacteria</taxon>
        <taxon>Pseudomonadati</taxon>
        <taxon>Pseudomonadota</taxon>
        <taxon>Betaproteobacteria</taxon>
        <taxon>Burkholderiales</taxon>
        <taxon>Burkholderiaceae</taxon>
        <taxon>Ralstonia</taxon>
        <taxon>Ralstonia solanacearum species complex</taxon>
    </lineage>
</organism>
<dbReference type="RefSeq" id="WP_081049900.1">
    <property type="nucleotide sequence ID" value="NZ_JAAWVG010000004.1"/>
</dbReference>
<dbReference type="EMBL" id="RJTL01000023">
    <property type="protein sequence ID" value="RNM05276.1"/>
    <property type="molecule type" value="Genomic_DNA"/>
</dbReference>
<dbReference type="AlphaFoldDB" id="A0A454TPU2"/>
<protein>
    <submittedName>
        <fullName evidence="1">Uncharacterized protein</fullName>
    </submittedName>
</protein>
<gene>
    <name evidence="1" type="ORF">EGA29_14745</name>
</gene>
<dbReference type="OrthoDB" id="569000at2"/>
<sequence>MHMNIDFHYGVIFILARTAGLTRDEAQTVAHACQYVDDATTDGLLKFHDGQRFERFASAHGMIDYRNRVSMDNRESWVPFHFVPGGDGLTFEDRLVCRPNSAIAQALVCDALARRKQDNALHRLGVTLHAYVDTWAHQGFSGIVSQHNHVKNLTVDGADHPGMMGRIAATFERLKDEVVASALSDFLPLGHGAALSFPDQPWTVWHYTNGFGTQIIRNNLNDFLAAADKAYGAICAFKDGKADLSSTPALPAQTTAALRALLDANRWEDANKRLAAIQKAVDEKKFPGVERIPPYIAKGAGSWKHMATGITASDDGSHRPQWQPAFETSHYRHFHDAVKEHRSVLLDAILPRHGLRVC</sequence>
<dbReference type="InterPro" id="IPR046653">
    <property type="entry name" value="DUF6765"/>
</dbReference>
<proteinExistence type="predicted"/>
<comment type="caution">
    <text evidence="1">The sequence shown here is derived from an EMBL/GenBank/DDBJ whole genome shotgun (WGS) entry which is preliminary data.</text>
</comment>
<accession>A0A454TPU2</accession>
<name>A0A454TPU2_9RALS</name>
<dbReference type="Pfam" id="PF20551">
    <property type="entry name" value="DUF6765"/>
    <property type="match status" value="1"/>
</dbReference>
<reference evidence="1 2" key="1">
    <citation type="submission" date="2018-10" db="EMBL/GenBank/DDBJ databases">
        <title>Draft Genome Sequence of Ralstonia pseudosolanacearum (R. solanacearum phylotype I) Strain Tg03 Isolated from Luffa cylindrica in China.</title>
        <authorList>
            <person name="Yuan G.-Q."/>
            <person name="Li Q.-Q."/>
            <person name="Zhang Y.-W."/>
        </authorList>
    </citation>
    <scope>NUCLEOTIDE SEQUENCE [LARGE SCALE GENOMIC DNA]</scope>
    <source>
        <strain evidence="1 2">Tg03</strain>
    </source>
</reference>
<evidence type="ECO:0000313" key="2">
    <source>
        <dbReference type="Proteomes" id="UP000271222"/>
    </source>
</evidence>